<evidence type="ECO:0000313" key="2">
    <source>
        <dbReference type="EMBL" id="ERJ80659.1"/>
    </source>
</evidence>
<reference evidence="2 3" key="1">
    <citation type="submission" date="2013-06" db="EMBL/GenBank/DDBJ databases">
        <authorList>
            <person name="Weinstock G."/>
            <person name="Sodergren E."/>
            <person name="Lobos E.A."/>
            <person name="Fulton L."/>
            <person name="Fulton R."/>
            <person name="Courtney L."/>
            <person name="Fronick C."/>
            <person name="O'Laughlin M."/>
            <person name="Godfrey J."/>
            <person name="Wilson R.M."/>
            <person name="Miner T."/>
            <person name="Farmer C."/>
            <person name="Delehaunty K."/>
            <person name="Cordes M."/>
            <person name="Minx P."/>
            <person name="Tomlinson C."/>
            <person name="Chen J."/>
            <person name="Wollam A."/>
            <person name="Pepin K.H."/>
            <person name="Bhonagiri V."/>
            <person name="Zhang X."/>
            <person name="Warren W."/>
            <person name="Mitreva M."/>
            <person name="Mardis E.R."/>
            <person name="Wilson R.K."/>
        </authorList>
    </citation>
    <scope>NUCLEOTIDE SEQUENCE [LARGE SCALE GENOMIC DNA]</scope>
    <source>
        <strain evidence="2 3">ATCC 29426</strain>
    </source>
</reference>
<dbReference type="Proteomes" id="UP000016660">
    <property type="component" value="Unassembled WGS sequence"/>
</dbReference>
<evidence type="ECO:0000313" key="3">
    <source>
        <dbReference type="Proteomes" id="UP000016660"/>
    </source>
</evidence>
<keyword evidence="1" id="KW-0472">Membrane</keyword>
<keyword evidence="3" id="KW-1185">Reference proteome</keyword>
<evidence type="ECO:0000256" key="1">
    <source>
        <dbReference type="SAM" id="Phobius"/>
    </source>
</evidence>
<keyword evidence="1" id="KW-0812">Transmembrane</keyword>
<dbReference type="EMBL" id="AWUY01000019">
    <property type="protein sequence ID" value="ERJ80659.1"/>
    <property type="molecule type" value="Genomic_DNA"/>
</dbReference>
<gene>
    <name evidence="2" type="ORF">HMPREF0653_00287</name>
</gene>
<protein>
    <submittedName>
        <fullName evidence="2">Uncharacterized protein</fullName>
    </submittedName>
</protein>
<comment type="caution">
    <text evidence="2">The sequence shown here is derived from an EMBL/GenBank/DDBJ whole genome shotgun (WGS) entry which is preliminary data.</text>
</comment>
<feature type="transmembrane region" description="Helical" evidence="1">
    <location>
        <begin position="38"/>
        <end position="56"/>
    </location>
</feature>
<sequence>MYFCSIKRVSVSKTKQDIANRTVAKSLPKNQPIGRNAFLQRVIAFLSKVTIIISIIPPNHLYLSLKAMYSLRFYAIRGMIVKKIE</sequence>
<accession>A0ABN0NUX4</accession>
<name>A0ABN0NUX4_9BACT</name>
<organism evidence="2 3">
    <name type="scientific">Prevotella disiens JCM 6334 = ATCC 29426</name>
    <dbReference type="NCBI Taxonomy" id="1235811"/>
    <lineage>
        <taxon>Bacteria</taxon>
        <taxon>Pseudomonadati</taxon>
        <taxon>Bacteroidota</taxon>
        <taxon>Bacteroidia</taxon>
        <taxon>Bacteroidales</taxon>
        <taxon>Prevotellaceae</taxon>
        <taxon>Prevotella</taxon>
    </lineage>
</organism>
<proteinExistence type="predicted"/>
<keyword evidence="1" id="KW-1133">Transmembrane helix</keyword>